<gene>
    <name evidence="4" type="ORF">GTP38_20635</name>
</gene>
<organism evidence="4 5">
    <name type="scientific">Duganella lactea</name>
    <dbReference type="NCBI Taxonomy" id="2692173"/>
    <lineage>
        <taxon>Bacteria</taxon>
        <taxon>Pseudomonadati</taxon>
        <taxon>Pseudomonadota</taxon>
        <taxon>Betaproteobacteria</taxon>
        <taxon>Burkholderiales</taxon>
        <taxon>Oxalobacteraceae</taxon>
        <taxon>Telluria group</taxon>
        <taxon>Duganella</taxon>
    </lineage>
</organism>
<protein>
    <submittedName>
        <fullName evidence="4">DUF3426 domain-containing protein</fullName>
    </submittedName>
</protein>
<dbReference type="Proteomes" id="UP000449678">
    <property type="component" value="Unassembled WGS sequence"/>
</dbReference>
<reference evidence="4 5" key="1">
    <citation type="submission" date="2019-12" db="EMBL/GenBank/DDBJ databases">
        <title>Novel species isolated from a subtropical stream in China.</title>
        <authorList>
            <person name="Lu H."/>
        </authorList>
    </citation>
    <scope>NUCLEOTIDE SEQUENCE [LARGE SCALE GENOMIC DNA]</scope>
    <source>
        <strain evidence="4 5">FT94W</strain>
    </source>
</reference>
<evidence type="ECO:0000313" key="5">
    <source>
        <dbReference type="Proteomes" id="UP000449678"/>
    </source>
</evidence>
<accession>A0ABW9VAT4</accession>
<evidence type="ECO:0000256" key="2">
    <source>
        <dbReference type="SAM" id="Phobius"/>
    </source>
</evidence>
<evidence type="ECO:0000313" key="4">
    <source>
        <dbReference type="EMBL" id="MYM36741.1"/>
    </source>
</evidence>
<feature type="region of interest" description="Disordered" evidence="1">
    <location>
        <begin position="60"/>
        <end position="134"/>
    </location>
</feature>
<keyword evidence="2" id="KW-0812">Transmembrane</keyword>
<keyword evidence="5" id="KW-1185">Reference proteome</keyword>
<evidence type="ECO:0000259" key="3">
    <source>
        <dbReference type="Pfam" id="PF13719"/>
    </source>
</evidence>
<evidence type="ECO:0000256" key="1">
    <source>
        <dbReference type="SAM" id="MobiDB-lite"/>
    </source>
</evidence>
<dbReference type="InterPro" id="IPR021834">
    <property type="entry name" value="DUF3426"/>
</dbReference>
<dbReference type="Pfam" id="PF13719">
    <property type="entry name" value="Zn_ribbon_5"/>
    <property type="match status" value="1"/>
</dbReference>
<dbReference type="Pfam" id="PF11906">
    <property type="entry name" value="DUF3426"/>
    <property type="match status" value="1"/>
</dbReference>
<proteinExistence type="predicted"/>
<comment type="caution">
    <text evidence="4">The sequence shown here is derived from an EMBL/GenBank/DDBJ whole genome shotgun (WGS) entry which is preliminary data.</text>
</comment>
<dbReference type="EMBL" id="WWCO01000018">
    <property type="protein sequence ID" value="MYM36741.1"/>
    <property type="molecule type" value="Genomic_DNA"/>
</dbReference>
<feature type="domain" description="Zinc finger/thioredoxin putative" evidence="3">
    <location>
        <begin position="3"/>
        <end position="38"/>
    </location>
</feature>
<dbReference type="NCBIfam" id="TIGR02098">
    <property type="entry name" value="MJ0042_CXXC"/>
    <property type="match status" value="1"/>
</dbReference>
<keyword evidence="2" id="KW-0472">Membrane</keyword>
<dbReference type="RefSeq" id="WP_160992101.1">
    <property type="nucleotide sequence ID" value="NZ_WWCO01000018.1"/>
</dbReference>
<feature type="compositionally biased region" description="Low complexity" evidence="1">
    <location>
        <begin position="60"/>
        <end position="73"/>
    </location>
</feature>
<feature type="transmembrane region" description="Helical" evidence="2">
    <location>
        <begin position="258"/>
        <end position="279"/>
    </location>
</feature>
<sequence>MALATKCPHCNTVFRVAHDQLKLRGGIVRCGSCNEVFDGNAALLEPPTPLPVPSLAAAAALTPEEAEPTFAPDALEDDAVETTDTPQPAPEPEPEPEPEIEPAPQPEPDEPEPVTRPADDEAPLADESLLPDDNLSDDELQAALEAELAVMDQSLADDTTPVNDSGRREPTWDDVQADASTPPEPAARPPRDDELDEVDEAALLHLSSAAMSHAEVASAHTYLLGPGAEEAPAHEAHAEPEEPGFVKRDRLRRKYGKAATIAMSLGSLLLVLALFGQAITTFRNTLAATVPALKPALSAACNVLGCKIELPAQIDYLLIEQGELQTLSENTFSFTTLLRNQSRTAQAWPSIELSLDDANDQRILRRVFTPRDYLGAGAALEQGFAPRSEQAVKLYFEIRELKASGYHIAVFYP</sequence>
<keyword evidence="2" id="KW-1133">Transmembrane helix</keyword>
<feature type="region of interest" description="Disordered" evidence="1">
    <location>
        <begin position="152"/>
        <end position="195"/>
    </location>
</feature>
<dbReference type="InterPro" id="IPR011723">
    <property type="entry name" value="Znf/thioredoxin_put"/>
</dbReference>
<name>A0ABW9VAT4_9BURK</name>